<evidence type="ECO:0000256" key="2">
    <source>
        <dbReference type="ARBA" id="ARBA00023125"/>
    </source>
</evidence>
<dbReference type="NCBIfam" id="NF033788">
    <property type="entry name" value="HTH_metalloreg"/>
    <property type="match status" value="1"/>
</dbReference>
<feature type="domain" description="HTH arsR-type" evidence="4">
    <location>
        <begin position="2"/>
        <end position="97"/>
    </location>
</feature>
<keyword evidence="3" id="KW-0804">Transcription</keyword>
<dbReference type="KEGG" id="mten:GWK48_00095"/>
<dbReference type="InterPro" id="IPR036388">
    <property type="entry name" value="WH-like_DNA-bd_sf"/>
</dbReference>
<dbReference type="OrthoDB" id="57427at2157"/>
<keyword evidence="6" id="KW-1185">Reference proteome</keyword>
<keyword evidence="1" id="KW-0805">Transcription regulation</keyword>
<dbReference type="AlphaFoldDB" id="A0A6N0NQK9"/>
<accession>A0A6N0NQK9</accession>
<evidence type="ECO:0000313" key="5">
    <source>
        <dbReference type="EMBL" id="QKQ99005.1"/>
    </source>
</evidence>
<dbReference type="EMBL" id="CP049074">
    <property type="protein sequence ID" value="QKQ99005.1"/>
    <property type="molecule type" value="Genomic_DNA"/>
</dbReference>
<proteinExistence type="predicted"/>
<dbReference type="PROSITE" id="PS50987">
    <property type="entry name" value="HTH_ARSR_2"/>
    <property type="match status" value="1"/>
</dbReference>
<dbReference type="InterPro" id="IPR001845">
    <property type="entry name" value="HTH_ArsR_DNA-bd_dom"/>
</dbReference>
<dbReference type="PRINTS" id="PR00778">
    <property type="entry name" value="HTHARSR"/>
</dbReference>
<dbReference type="InterPro" id="IPR051081">
    <property type="entry name" value="HTH_MetalResp_TranReg"/>
</dbReference>
<evidence type="ECO:0000256" key="3">
    <source>
        <dbReference type="ARBA" id="ARBA00023163"/>
    </source>
</evidence>
<keyword evidence="2" id="KW-0238">DNA-binding</keyword>
<name>A0A6N0NQK9_9CREN</name>
<dbReference type="SMART" id="SM00418">
    <property type="entry name" value="HTH_ARSR"/>
    <property type="match status" value="1"/>
</dbReference>
<dbReference type="PANTHER" id="PTHR33154:SF36">
    <property type="entry name" value="TRANSCRIPTIONAL REGULATOR"/>
    <property type="match status" value="1"/>
</dbReference>
<dbReference type="Pfam" id="PF01022">
    <property type="entry name" value="HTH_5"/>
    <property type="match status" value="1"/>
</dbReference>
<dbReference type="SUPFAM" id="SSF46785">
    <property type="entry name" value="Winged helix' DNA-binding domain"/>
    <property type="match status" value="1"/>
</dbReference>
<organism evidence="5 6">
    <name type="scientific">Metallosphaera tengchongensis</name>
    <dbReference type="NCBI Taxonomy" id="1532350"/>
    <lineage>
        <taxon>Archaea</taxon>
        <taxon>Thermoproteota</taxon>
        <taxon>Thermoprotei</taxon>
        <taxon>Sulfolobales</taxon>
        <taxon>Sulfolobaceae</taxon>
        <taxon>Metallosphaera</taxon>
    </lineage>
</organism>
<evidence type="ECO:0000313" key="6">
    <source>
        <dbReference type="Proteomes" id="UP000509301"/>
    </source>
</evidence>
<evidence type="ECO:0000256" key="1">
    <source>
        <dbReference type="ARBA" id="ARBA00023015"/>
    </source>
</evidence>
<dbReference type="GeneID" id="55640298"/>
<dbReference type="RefSeq" id="WP_174628488.1">
    <property type="nucleotide sequence ID" value="NZ_CP049074.1"/>
</dbReference>
<gene>
    <name evidence="5" type="ORF">GWK48_00095</name>
</gene>
<reference evidence="5 6" key="1">
    <citation type="submission" date="2020-02" db="EMBL/GenBank/DDBJ databases">
        <title>Comparative genome analysis reveals the metabolism and evolution of the thermophilic archaeal genus Metallosphaera.</title>
        <authorList>
            <person name="Jiang C."/>
        </authorList>
    </citation>
    <scope>NUCLEOTIDE SEQUENCE [LARGE SCALE GENOMIC DNA]</scope>
    <source>
        <strain evidence="5 6">Ric-A</strain>
    </source>
</reference>
<dbReference type="Proteomes" id="UP000509301">
    <property type="component" value="Chromosome"/>
</dbReference>
<dbReference type="InterPro" id="IPR011991">
    <property type="entry name" value="ArsR-like_HTH"/>
</dbReference>
<dbReference type="GO" id="GO:0003677">
    <property type="term" value="F:DNA binding"/>
    <property type="evidence" value="ECO:0007669"/>
    <property type="project" value="UniProtKB-KW"/>
</dbReference>
<dbReference type="PANTHER" id="PTHR33154">
    <property type="entry name" value="TRANSCRIPTIONAL REGULATOR, ARSR FAMILY"/>
    <property type="match status" value="1"/>
</dbReference>
<dbReference type="GO" id="GO:0003700">
    <property type="term" value="F:DNA-binding transcription factor activity"/>
    <property type="evidence" value="ECO:0007669"/>
    <property type="project" value="InterPro"/>
</dbReference>
<sequence length="125" mass="13882">MSNRPLVLELESFFSALSDETRLEIVLYLMSRDGATVQEISSSLNKSQSLVSHHLSCLRNCGVVTVERRGKFSVYALNGGGVNKILNEAIEHVSKHSKSILSCEIVREEVQEREGKSKPTLSNHP</sequence>
<dbReference type="InterPro" id="IPR036390">
    <property type="entry name" value="WH_DNA-bd_sf"/>
</dbReference>
<evidence type="ECO:0000259" key="4">
    <source>
        <dbReference type="PROSITE" id="PS50987"/>
    </source>
</evidence>
<dbReference type="Gene3D" id="1.10.10.10">
    <property type="entry name" value="Winged helix-like DNA-binding domain superfamily/Winged helix DNA-binding domain"/>
    <property type="match status" value="1"/>
</dbReference>
<protein>
    <submittedName>
        <fullName evidence="5">Winged helix-turn-helix transcriptional regulator</fullName>
    </submittedName>
</protein>
<dbReference type="CDD" id="cd00090">
    <property type="entry name" value="HTH_ARSR"/>
    <property type="match status" value="1"/>
</dbReference>